<evidence type="ECO:0000256" key="7">
    <source>
        <dbReference type="SAM" id="MobiDB-lite"/>
    </source>
</evidence>
<sequence>MTRAPKHLWRQPRRPIRIQQRFYSDPDKSAGCRESDLSPRPELRKSRLSWPVSSCRRFDLENGLSCGRRALDPQSSPGLGRVMQAPVPHSQRRESFLYRSDSDYELSPKAMSRNSSVASDLHGEDMIVTPFAQVLASLRTVRSNVAALARLQCLGAAKQGPVGNPSSSNQPPPPAGKTGANCSPAPAKRNNNALGDGPHHTHITDEEAEAQRSHGSRCRDEGVRGMGSLSGGWAGP</sequence>
<protein>
    <recommendedName>
        <fullName evidence="3">3',5'-cyclic-AMP phosphodiesterase</fullName>
        <ecNumber evidence="3">3.1.4.53</ecNumber>
    </recommendedName>
</protein>
<dbReference type="EMBL" id="NDHI03003519">
    <property type="protein sequence ID" value="PNJ28460.1"/>
    <property type="molecule type" value="Genomic_DNA"/>
</dbReference>
<evidence type="ECO:0000256" key="6">
    <source>
        <dbReference type="ARBA" id="ARBA00033681"/>
    </source>
</evidence>
<gene>
    <name evidence="9" type="ORF">CR201_G0037384</name>
</gene>
<dbReference type="AlphaFoldDB" id="A0A2J8T624"/>
<comment type="catalytic activity">
    <reaction evidence="6">
        <text>3',5'-cyclic AMP + H2O = AMP + H(+)</text>
        <dbReference type="Rhea" id="RHEA:25277"/>
        <dbReference type="ChEBI" id="CHEBI:15377"/>
        <dbReference type="ChEBI" id="CHEBI:15378"/>
        <dbReference type="ChEBI" id="CHEBI:58165"/>
        <dbReference type="ChEBI" id="CHEBI:456215"/>
        <dbReference type="EC" id="3.1.4.53"/>
    </reaction>
    <physiologicalReaction direction="left-to-right" evidence="6">
        <dbReference type="Rhea" id="RHEA:25278"/>
    </physiologicalReaction>
</comment>
<proteinExistence type="inferred from homology"/>
<reference evidence="9" key="1">
    <citation type="submission" date="2017-12" db="EMBL/GenBank/DDBJ databases">
        <title>High-resolution comparative analysis of great ape genomes.</title>
        <authorList>
            <person name="Pollen A."/>
            <person name="Hastie A."/>
            <person name="Hormozdiari F."/>
            <person name="Dougherty M."/>
            <person name="Liu R."/>
            <person name="Chaisson M."/>
            <person name="Hoppe E."/>
            <person name="Hill C."/>
            <person name="Pang A."/>
            <person name="Hillier L."/>
            <person name="Baker C."/>
            <person name="Armstrong J."/>
            <person name="Shendure J."/>
            <person name="Paten B."/>
            <person name="Wilson R."/>
            <person name="Chao H."/>
            <person name="Schneider V."/>
            <person name="Ventura M."/>
            <person name="Kronenberg Z."/>
            <person name="Murali S."/>
            <person name="Gordon D."/>
            <person name="Cantsilieris S."/>
            <person name="Munson K."/>
            <person name="Nelson B."/>
            <person name="Raja A."/>
            <person name="Underwood J."/>
            <person name="Diekhans M."/>
            <person name="Fiddes I."/>
            <person name="Haussler D."/>
            <person name="Eichler E."/>
        </authorList>
    </citation>
    <scope>NUCLEOTIDE SEQUENCE [LARGE SCALE GENOMIC DNA]</scope>
    <source>
        <strain evidence="9">Susie</strain>
    </source>
</reference>
<feature type="region of interest" description="Disordered" evidence="7">
    <location>
        <begin position="71"/>
        <end position="95"/>
    </location>
</feature>
<evidence type="ECO:0000256" key="1">
    <source>
        <dbReference type="ARBA" id="ARBA00004703"/>
    </source>
</evidence>
<dbReference type="Pfam" id="PF18100">
    <property type="entry name" value="PDE4_UCR"/>
    <property type="match status" value="1"/>
</dbReference>
<feature type="region of interest" description="Disordered" evidence="7">
    <location>
        <begin position="158"/>
        <end position="236"/>
    </location>
</feature>
<dbReference type="GO" id="GO:0006198">
    <property type="term" value="P:cAMP catabolic process"/>
    <property type="evidence" value="ECO:0007669"/>
    <property type="project" value="UniProtKB-UniPathway"/>
</dbReference>
<comment type="similarity">
    <text evidence="2">Belongs to the cyclic nucleotide phosphodiesterase family. PDE4 subfamily.</text>
</comment>
<comment type="pathway">
    <text evidence="1">Purine metabolism; 3',5'-cyclic AMP degradation; AMP from 3',5'-cyclic AMP: step 1/1.</text>
</comment>
<keyword evidence="5" id="KW-0114">cAMP</keyword>
<evidence type="ECO:0000259" key="8">
    <source>
        <dbReference type="Pfam" id="PF18100"/>
    </source>
</evidence>
<evidence type="ECO:0000313" key="9">
    <source>
        <dbReference type="EMBL" id="PNJ28460.1"/>
    </source>
</evidence>
<comment type="caution">
    <text evidence="9">The sequence shown here is derived from an EMBL/GenBank/DDBJ whole genome shotgun (WGS) entry which is preliminary data.</text>
</comment>
<feature type="compositionally biased region" description="Basic and acidic residues" evidence="7">
    <location>
        <begin position="24"/>
        <end position="40"/>
    </location>
</feature>
<evidence type="ECO:0000256" key="4">
    <source>
        <dbReference type="ARBA" id="ARBA00022801"/>
    </source>
</evidence>
<evidence type="ECO:0000256" key="3">
    <source>
        <dbReference type="ARBA" id="ARBA00012276"/>
    </source>
</evidence>
<name>A0A2J8T624_PONAB</name>
<evidence type="ECO:0000256" key="2">
    <source>
        <dbReference type="ARBA" id="ARBA00009517"/>
    </source>
</evidence>
<dbReference type="PANTHER" id="PTHR40141">
    <property type="entry name" value="3',5'-CYCLIC-AMP PHOSPHODIESTERASE-RELATED"/>
    <property type="match status" value="1"/>
</dbReference>
<feature type="compositionally biased region" description="Gly residues" evidence="7">
    <location>
        <begin position="224"/>
        <end position="236"/>
    </location>
</feature>
<feature type="domain" description="Phosphodiesterase 4 upstream conserved regions (UCR)" evidence="8">
    <location>
        <begin position="128"/>
        <end position="166"/>
    </location>
</feature>
<organism evidence="9">
    <name type="scientific">Pongo abelii</name>
    <name type="common">Sumatran orangutan</name>
    <name type="synonym">Pongo pygmaeus abelii</name>
    <dbReference type="NCBI Taxonomy" id="9601"/>
    <lineage>
        <taxon>Eukaryota</taxon>
        <taxon>Metazoa</taxon>
        <taxon>Chordata</taxon>
        <taxon>Craniata</taxon>
        <taxon>Vertebrata</taxon>
        <taxon>Euteleostomi</taxon>
        <taxon>Mammalia</taxon>
        <taxon>Eutheria</taxon>
        <taxon>Euarchontoglires</taxon>
        <taxon>Primates</taxon>
        <taxon>Haplorrhini</taxon>
        <taxon>Catarrhini</taxon>
        <taxon>Hominidae</taxon>
        <taxon>Pongo</taxon>
    </lineage>
</organism>
<keyword evidence="4" id="KW-0378">Hydrolase</keyword>
<dbReference type="InterPro" id="IPR040844">
    <property type="entry name" value="PDE4_UCR"/>
</dbReference>
<accession>A0A2J8T624</accession>
<dbReference type="GO" id="GO:0004115">
    <property type="term" value="F:3',5'-cyclic-AMP phosphodiesterase activity"/>
    <property type="evidence" value="ECO:0007669"/>
    <property type="project" value="UniProtKB-EC"/>
</dbReference>
<evidence type="ECO:0000256" key="5">
    <source>
        <dbReference type="ARBA" id="ARBA00023149"/>
    </source>
</evidence>
<dbReference type="PANTHER" id="PTHR40141:SF2">
    <property type="entry name" value="3',5'-CYCLIC-AMP PHOSPHODIESTERASE"/>
    <property type="match status" value="1"/>
</dbReference>
<dbReference type="UniPathway" id="UPA00762">
    <property type="reaction ID" value="UER00747"/>
</dbReference>
<dbReference type="EC" id="3.1.4.53" evidence="3"/>
<feature type="region of interest" description="Disordered" evidence="7">
    <location>
        <begin position="21"/>
        <end position="40"/>
    </location>
</feature>
<feature type="compositionally biased region" description="Basic and acidic residues" evidence="7">
    <location>
        <begin position="197"/>
        <end position="223"/>
    </location>
</feature>